<evidence type="ECO:0000313" key="3">
    <source>
        <dbReference type="Proteomes" id="UP000234748"/>
    </source>
</evidence>
<comment type="caution">
    <text evidence="2">The sequence shown here is derived from an EMBL/GenBank/DDBJ whole genome shotgun (WGS) entry which is preliminary data.</text>
</comment>
<dbReference type="InterPro" id="IPR056086">
    <property type="entry name" value="DUF7669"/>
</dbReference>
<accession>A0A2N5MBN8</accession>
<evidence type="ECO:0000313" key="2">
    <source>
        <dbReference type="EMBL" id="PLT31764.1"/>
    </source>
</evidence>
<dbReference type="EMBL" id="PGUY01000002">
    <property type="protein sequence ID" value="PLT31764.1"/>
    <property type="molecule type" value="Genomic_DNA"/>
</dbReference>
<dbReference type="Pfam" id="PF24706">
    <property type="entry name" value="DUF7669"/>
    <property type="match status" value="1"/>
</dbReference>
<dbReference type="OrthoDB" id="1551455at2"/>
<dbReference type="Proteomes" id="UP000234748">
    <property type="component" value="Unassembled WGS sequence"/>
</dbReference>
<reference evidence="2 3" key="1">
    <citation type="submission" date="2017-11" db="EMBL/GenBank/DDBJ databases">
        <title>Comparitive Functional Genomics of Dry Heat Resistant strains isolated from the Viking Spacecraft.</title>
        <authorList>
            <person name="Seuylemezian A."/>
            <person name="Cooper K."/>
            <person name="Vaishampayan P."/>
        </authorList>
    </citation>
    <scope>NUCLEOTIDE SEQUENCE [LARGE SCALE GENOMIC DNA]</scope>
    <source>
        <strain evidence="2 3">V1-29</strain>
    </source>
</reference>
<protein>
    <recommendedName>
        <fullName evidence="1">DUF7669 domain-containing protein</fullName>
    </recommendedName>
</protein>
<gene>
    <name evidence="2" type="ORF">CUU66_00970</name>
</gene>
<organism evidence="2 3">
    <name type="scientific">Peribacillus deserti</name>
    <dbReference type="NCBI Taxonomy" id="673318"/>
    <lineage>
        <taxon>Bacteria</taxon>
        <taxon>Bacillati</taxon>
        <taxon>Bacillota</taxon>
        <taxon>Bacilli</taxon>
        <taxon>Bacillales</taxon>
        <taxon>Bacillaceae</taxon>
        <taxon>Peribacillus</taxon>
    </lineage>
</organism>
<keyword evidence="3" id="KW-1185">Reference proteome</keyword>
<proteinExistence type="predicted"/>
<dbReference type="AlphaFoldDB" id="A0A2N5MBN8"/>
<dbReference type="RefSeq" id="WP_101639812.1">
    <property type="nucleotide sequence ID" value="NZ_PGUY01000002.1"/>
</dbReference>
<name>A0A2N5MBN8_9BACI</name>
<evidence type="ECO:0000259" key="1">
    <source>
        <dbReference type="Pfam" id="PF24706"/>
    </source>
</evidence>
<sequence length="89" mass="10184">MNTVTPKRKETCREEILNTAKSIVKEKQLNEFSIGEVLSYMKKNDTTFSSSTISTHISSRCCINSPNHHAVTYSDFERIRAGVYRLLNI</sequence>
<feature type="domain" description="DUF7669" evidence="1">
    <location>
        <begin position="24"/>
        <end position="86"/>
    </location>
</feature>